<evidence type="ECO:0000313" key="2">
    <source>
        <dbReference type="Proteomes" id="UP000544134"/>
    </source>
</evidence>
<evidence type="ECO:0000313" key="1">
    <source>
        <dbReference type="EMBL" id="NMM02114.1"/>
    </source>
</evidence>
<keyword evidence="2" id="KW-1185">Reference proteome</keyword>
<accession>A0A848IQM4</accession>
<sequence length="108" mass="11970">MSTHVFVHALGRAGGRTDRTGASERCREWMLATRCHTDAGRAQARRGQMALVKVHGESYYGAHRLPAGKTAAEKRERGRRAGQAVKLFEDRLLLVSKAMAPFVMTAEF</sequence>
<dbReference type="Proteomes" id="UP000544134">
    <property type="component" value="Unassembled WGS sequence"/>
</dbReference>
<name>A0A848IQM4_9BURK</name>
<dbReference type="AlphaFoldDB" id="A0A848IQM4"/>
<protein>
    <submittedName>
        <fullName evidence="1">Uncharacterized protein</fullName>
    </submittedName>
</protein>
<reference evidence="1 2" key="1">
    <citation type="submission" date="2020-04" db="EMBL/GenBank/DDBJ databases">
        <title>Paraburkholderia sp. RP-4-7 isolated from soil.</title>
        <authorList>
            <person name="Dahal R.H."/>
        </authorList>
    </citation>
    <scope>NUCLEOTIDE SEQUENCE [LARGE SCALE GENOMIC DNA]</scope>
    <source>
        <strain evidence="1 2">RP-4-7</strain>
    </source>
</reference>
<dbReference type="RefSeq" id="WP_169488924.1">
    <property type="nucleotide sequence ID" value="NZ_JABBGJ010000036.1"/>
</dbReference>
<proteinExistence type="predicted"/>
<organism evidence="1 2">
    <name type="scientific">Paraburkholderia polaris</name>
    <dbReference type="NCBI Taxonomy" id="2728848"/>
    <lineage>
        <taxon>Bacteria</taxon>
        <taxon>Pseudomonadati</taxon>
        <taxon>Pseudomonadota</taxon>
        <taxon>Betaproteobacteria</taxon>
        <taxon>Burkholderiales</taxon>
        <taxon>Burkholderiaceae</taxon>
        <taxon>Paraburkholderia</taxon>
    </lineage>
</organism>
<gene>
    <name evidence="1" type="ORF">HHL24_29825</name>
</gene>
<dbReference type="EMBL" id="JABBGJ010000036">
    <property type="protein sequence ID" value="NMM02114.1"/>
    <property type="molecule type" value="Genomic_DNA"/>
</dbReference>
<comment type="caution">
    <text evidence="1">The sequence shown here is derived from an EMBL/GenBank/DDBJ whole genome shotgun (WGS) entry which is preliminary data.</text>
</comment>